<accession>A0AAV7S5P6</accession>
<gene>
    <name evidence="2" type="ORF">NDU88_000004</name>
</gene>
<evidence type="ECO:0000256" key="1">
    <source>
        <dbReference type="SAM" id="MobiDB-lite"/>
    </source>
</evidence>
<name>A0AAV7S5P6_PLEWA</name>
<feature type="region of interest" description="Disordered" evidence="1">
    <location>
        <begin position="144"/>
        <end position="202"/>
    </location>
</feature>
<dbReference type="AlphaFoldDB" id="A0AAV7S5P6"/>
<feature type="region of interest" description="Disordered" evidence="1">
    <location>
        <begin position="110"/>
        <end position="132"/>
    </location>
</feature>
<evidence type="ECO:0000313" key="2">
    <source>
        <dbReference type="EMBL" id="KAJ1159497.1"/>
    </source>
</evidence>
<comment type="caution">
    <text evidence="2">The sequence shown here is derived from an EMBL/GenBank/DDBJ whole genome shotgun (WGS) entry which is preliminary data.</text>
</comment>
<proteinExistence type="predicted"/>
<dbReference type="EMBL" id="JANPWB010000008">
    <property type="protein sequence ID" value="KAJ1159497.1"/>
    <property type="molecule type" value="Genomic_DNA"/>
</dbReference>
<organism evidence="2 3">
    <name type="scientific">Pleurodeles waltl</name>
    <name type="common">Iberian ribbed newt</name>
    <dbReference type="NCBI Taxonomy" id="8319"/>
    <lineage>
        <taxon>Eukaryota</taxon>
        <taxon>Metazoa</taxon>
        <taxon>Chordata</taxon>
        <taxon>Craniata</taxon>
        <taxon>Vertebrata</taxon>
        <taxon>Euteleostomi</taxon>
        <taxon>Amphibia</taxon>
        <taxon>Batrachia</taxon>
        <taxon>Caudata</taxon>
        <taxon>Salamandroidea</taxon>
        <taxon>Salamandridae</taxon>
        <taxon>Pleurodelinae</taxon>
        <taxon>Pleurodeles</taxon>
    </lineage>
</organism>
<feature type="compositionally biased region" description="Basic and acidic residues" evidence="1">
    <location>
        <begin position="185"/>
        <end position="202"/>
    </location>
</feature>
<sequence length="202" mass="22708">MDSRLPAGGSLRKGEKKKIPLCGQVRDNTKVVRWVSVAVGNSLVEVPEKGMGSLLDRGDGDDQRMKENNVATEHKDVGIGGNVAEKEVDSHTAIGVSVVYGVLRTTLRERRAGRSHAQTRKEQSRRRERRKTCILEEGDETQCGAVRPERTEGKQKEEATERGHCTELRGGREGELRTKKPATFLEERGMRTGRERRSNYRR</sequence>
<feature type="compositionally biased region" description="Basic and acidic residues" evidence="1">
    <location>
        <begin position="147"/>
        <end position="178"/>
    </location>
</feature>
<evidence type="ECO:0000313" key="3">
    <source>
        <dbReference type="Proteomes" id="UP001066276"/>
    </source>
</evidence>
<feature type="compositionally biased region" description="Basic residues" evidence="1">
    <location>
        <begin position="113"/>
        <end position="132"/>
    </location>
</feature>
<reference evidence="2" key="1">
    <citation type="journal article" date="2022" name="bioRxiv">
        <title>Sequencing and chromosome-scale assembly of the giantPleurodeles waltlgenome.</title>
        <authorList>
            <person name="Brown T."/>
            <person name="Elewa A."/>
            <person name="Iarovenko S."/>
            <person name="Subramanian E."/>
            <person name="Araus A.J."/>
            <person name="Petzold A."/>
            <person name="Susuki M."/>
            <person name="Suzuki K.-i.T."/>
            <person name="Hayashi T."/>
            <person name="Toyoda A."/>
            <person name="Oliveira C."/>
            <person name="Osipova E."/>
            <person name="Leigh N.D."/>
            <person name="Simon A."/>
            <person name="Yun M.H."/>
        </authorList>
    </citation>
    <scope>NUCLEOTIDE SEQUENCE</scope>
    <source>
        <strain evidence="2">20211129_DDA</strain>
        <tissue evidence="2">Liver</tissue>
    </source>
</reference>
<dbReference type="Proteomes" id="UP001066276">
    <property type="component" value="Chromosome 4_2"/>
</dbReference>
<keyword evidence="3" id="KW-1185">Reference proteome</keyword>
<protein>
    <submittedName>
        <fullName evidence="2">Uncharacterized protein</fullName>
    </submittedName>
</protein>